<dbReference type="RefSeq" id="WP_007616993.1">
    <property type="nucleotide sequence ID" value="NZ_BANX01000003.1"/>
</dbReference>
<proteinExistence type="predicted"/>
<evidence type="ECO:0000259" key="1">
    <source>
        <dbReference type="Pfam" id="PF00582"/>
    </source>
</evidence>
<name>M0QDD0_9ACTN</name>
<dbReference type="STRING" id="1223545.GS4_03_00660"/>
<dbReference type="Pfam" id="PF00582">
    <property type="entry name" value="Usp"/>
    <property type="match status" value="1"/>
</dbReference>
<dbReference type="InterPro" id="IPR006016">
    <property type="entry name" value="UspA"/>
</dbReference>
<comment type="caution">
    <text evidence="2">The sequence shown here is derived from an EMBL/GenBank/DDBJ whole genome shotgun (WGS) entry which is preliminary data.</text>
</comment>
<reference evidence="2 3" key="1">
    <citation type="submission" date="2013-01" db="EMBL/GenBank/DDBJ databases">
        <title>Whole genome shotgun sequence of Gordonia soli NBRC 108243.</title>
        <authorList>
            <person name="Isaki-Nakamura S."/>
            <person name="Hosoyama A."/>
            <person name="Tsuchikane K."/>
            <person name="Ando Y."/>
            <person name="Baba S."/>
            <person name="Ohji S."/>
            <person name="Hamada M."/>
            <person name="Tamura T."/>
            <person name="Yamazoe A."/>
            <person name="Yamazaki S."/>
            <person name="Fujita N."/>
        </authorList>
    </citation>
    <scope>NUCLEOTIDE SEQUENCE [LARGE SCALE GENOMIC DNA]</scope>
    <source>
        <strain evidence="2 3">NBRC 108243</strain>
    </source>
</reference>
<dbReference type="OrthoDB" id="4380370at2"/>
<dbReference type="InterPro" id="IPR014729">
    <property type="entry name" value="Rossmann-like_a/b/a_fold"/>
</dbReference>
<dbReference type="SUPFAM" id="SSF52402">
    <property type="entry name" value="Adenine nucleotide alpha hydrolases-like"/>
    <property type="match status" value="1"/>
</dbReference>
<dbReference type="Gene3D" id="3.40.50.620">
    <property type="entry name" value="HUPs"/>
    <property type="match status" value="1"/>
</dbReference>
<dbReference type="EMBL" id="BANX01000003">
    <property type="protein sequence ID" value="GAC66618.1"/>
    <property type="molecule type" value="Genomic_DNA"/>
</dbReference>
<sequence length="195" mass="20415">MRIEELLGGQHAVAVTGIDRPSGSGPIILGYNGSDASMAAIEATARLAGRGAEVAVVSAVVRRGSRPQPTPLHDVLKAEAYLLSDHAAVGELVRRGRETAVAHGLRPLEPIIAEGDPVRALVGAVRDLGASTVVIGRPDDPGRRVPGPLARALRRHLPDDVDIVATDGRRHVQILRGRAVRSARGTALPRLGTAH</sequence>
<evidence type="ECO:0000313" key="2">
    <source>
        <dbReference type="EMBL" id="GAC66618.1"/>
    </source>
</evidence>
<evidence type="ECO:0000313" key="3">
    <source>
        <dbReference type="Proteomes" id="UP000011666"/>
    </source>
</evidence>
<dbReference type="eggNOG" id="COG0589">
    <property type="taxonomic scope" value="Bacteria"/>
</dbReference>
<feature type="domain" description="UspA" evidence="1">
    <location>
        <begin position="26"/>
        <end position="161"/>
    </location>
</feature>
<organism evidence="2 3">
    <name type="scientific">Gordonia soli NBRC 108243</name>
    <dbReference type="NCBI Taxonomy" id="1223545"/>
    <lineage>
        <taxon>Bacteria</taxon>
        <taxon>Bacillati</taxon>
        <taxon>Actinomycetota</taxon>
        <taxon>Actinomycetes</taxon>
        <taxon>Mycobacteriales</taxon>
        <taxon>Gordoniaceae</taxon>
        <taxon>Gordonia</taxon>
    </lineage>
</organism>
<gene>
    <name evidence="2" type="ORF">GS4_03_00660</name>
</gene>
<protein>
    <recommendedName>
        <fullName evidence="1">UspA domain-containing protein</fullName>
    </recommendedName>
</protein>
<dbReference type="AlphaFoldDB" id="M0QDD0"/>
<accession>M0QDD0</accession>
<keyword evidence="3" id="KW-1185">Reference proteome</keyword>
<dbReference type="Proteomes" id="UP000011666">
    <property type="component" value="Unassembled WGS sequence"/>
</dbReference>